<protein>
    <submittedName>
        <fullName evidence="1">Uncharacterized protein</fullName>
    </submittedName>
</protein>
<accession>A0ABQ9INH6</accession>
<gene>
    <name evidence="1" type="ORF">PR048_003417</name>
</gene>
<name>A0ABQ9INH6_9NEOP</name>
<sequence>MELKHTKIGYLLNYGIAPYFERELEYHRKKASEIVVGFDESLKKVAQREQMDIHVRFWDEDLKKVTSRYLTLVFLTSAQAQDLLKGLKCDLGHENLRKTIQISMDGPSVNWKLRKDLQQELDHEGFDLINIDSGGLHVVHGAFKEGRNEEDRMILKGSLFSFQGCSSAQGGFHVVHRWVENKKVADRAHEILPHLQVYVEAVEKQTKDILKQKNPQFKRSLPALKEFRNFKLLCPKLIFLSAAASITVPFLREFQTDNPMAPFLHQDLRTLTTNVLQRVSGGHRFCHNRCLKESLKSEAQILLNRDCLELLVEKQQIPGSVTDKVLEEYREFCQIASVTEALKSFHCHSQHLDEVYMQTVLECGKSFPSLLQFFKHLLILSHGNAALKRGFPVNADCLVENQTEEKGVENIKITKSLIHYATNSSSRYKEHLASKREKEVALKMEKDRKRQVKKALKELHVKKAKIMSVFRESR</sequence>
<feature type="non-terminal residue" evidence="1">
    <location>
        <position position="474"/>
    </location>
</feature>
<evidence type="ECO:0000313" key="1">
    <source>
        <dbReference type="EMBL" id="KAJ8898057.1"/>
    </source>
</evidence>
<organism evidence="1 2">
    <name type="scientific">Dryococelus australis</name>
    <dbReference type="NCBI Taxonomy" id="614101"/>
    <lineage>
        <taxon>Eukaryota</taxon>
        <taxon>Metazoa</taxon>
        <taxon>Ecdysozoa</taxon>
        <taxon>Arthropoda</taxon>
        <taxon>Hexapoda</taxon>
        <taxon>Insecta</taxon>
        <taxon>Pterygota</taxon>
        <taxon>Neoptera</taxon>
        <taxon>Polyneoptera</taxon>
        <taxon>Phasmatodea</taxon>
        <taxon>Verophasmatodea</taxon>
        <taxon>Anareolatae</taxon>
        <taxon>Phasmatidae</taxon>
        <taxon>Eurycanthinae</taxon>
        <taxon>Dryococelus</taxon>
    </lineage>
</organism>
<keyword evidence="2" id="KW-1185">Reference proteome</keyword>
<dbReference type="PANTHER" id="PTHR37162:SF11">
    <property type="match status" value="1"/>
</dbReference>
<evidence type="ECO:0000313" key="2">
    <source>
        <dbReference type="Proteomes" id="UP001159363"/>
    </source>
</evidence>
<comment type="caution">
    <text evidence="1">The sequence shown here is derived from an EMBL/GenBank/DDBJ whole genome shotgun (WGS) entry which is preliminary data.</text>
</comment>
<dbReference type="EMBL" id="JARBHB010000001">
    <property type="protein sequence ID" value="KAJ8898057.1"/>
    <property type="molecule type" value="Genomic_DNA"/>
</dbReference>
<reference evidence="1 2" key="1">
    <citation type="submission" date="2023-02" db="EMBL/GenBank/DDBJ databases">
        <title>LHISI_Scaffold_Assembly.</title>
        <authorList>
            <person name="Stuart O.P."/>
            <person name="Cleave R."/>
            <person name="Magrath M.J.L."/>
            <person name="Mikheyev A.S."/>
        </authorList>
    </citation>
    <scope>NUCLEOTIDE SEQUENCE [LARGE SCALE GENOMIC DNA]</scope>
    <source>
        <strain evidence="1">Daus_M_001</strain>
        <tissue evidence="1">Leg muscle</tissue>
    </source>
</reference>
<proteinExistence type="predicted"/>
<dbReference type="Proteomes" id="UP001159363">
    <property type="component" value="Chromosome 1"/>
</dbReference>
<dbReference type="PANTHER" id="PTHR37162">
    <property type="entry name" value="HAT FAMILY DIMERISATION DOMAINCONTAINING PROTEIN-RELATED"/>
    <property type="match status" value="1"/>
</dbReference>